<gene>
    <name evidence="7" type="ORF">A3K52_01945</name>
</gene>
<feature type="transmembrane region" description="Helical" evidence="6">
    <location>
        <begin position="31"/>
        <end position="49"/>
    </location>
</feature>
<feature type="transmembrane region" description="Helical" evidence="6">
    <location>
        <begin position="118"/>
        <end position="136"/>
    </location>
</feature>
<feature type="transmembrane region" description="Helical" evidence="6">
    <location>
        <begin position="58"/>
        <end position="75"/>
    </location>
</feature>
<feature type="transmembrane region" description="Helical" evidence="6">
    <location>
        <begin position="166"/>
        <end position="184"/>
    </location>
</feature>
<evidence type="ECO:0000313" key="7">
    <source>
        <dbReference type="EMBL" id="OGK73534.1"/>
    </source>
</evidence>
<dbReference type="InterPro" id="IPR001182">
    <property type="entry name" value="FtsW/RodA"/>
</dbReference>
<dbReference type="PANTHER" id="PTHR30474">
    <property type="entry name" value="CELL CYCLE PROTEIN"/>
    <property type="match status" value="1"/>
</dbReference>
<evidence type="ECO:0000256" key="5">
    <source>
        <dbReference type="ARBA" id="ARBA00023136"/>
    </source>
</evidence>
<sequence>MISLLLPTFFLFLFGFFNLFGIKPVLGSTMLLNFTVGLFFFFIFKKLSWKFFRENSTLFYWLFIGILLITYIIGLEVKGSKRWIDLFFFRFQGSEFFKIFFILFFADFFSKFSKSENIFLTLTKTLIYFALPTLIIFKQPDLGNAMVYVFVFFVLLFFSSVPKKNVLYLLGSLCAFLPFGWFFLKEYQKSRIISFFQPHLDTQQNAYNMIQAMITIGSGTFFGRGLGLGTQSKLYFLPENSTDFAFSSLVEQFGFVGGLLTLILYVVILYMLFKRSQKFVLKDDETGKYTFLYILGMMSFIFFQVMVNIGMNLGILPIAGIALPFISYGGSMIVSLMIGFALIP</sequence>
<proteinExistence type="predicted"/>
<dbReference type="PANTHER" id="PTHR30474:SF1">
    <property type="entry name" value="PEPTIDOGLYCAN GLYCOSYLTRANSFERASE MRDB"/>
    <property type="match status" value="1"/>
</dbReference>
<dbReference type="GO" id="GO:0008360">
    <property type="term" value="P:regulation of cell shape"/>
    <property type="evidence" value="ECO:0007669"/>
    <property type="project" value="UniProtKB-KW"/>
</dbReference>
<keyword evidence="4 6" id="KW-1133">Transmembrane helix</keyword>
<evidence type="ECO:0000256" key="1">
    <source>
        <dbReference type="ARBA" id="ARBA00004141"/>
    </source>
</evidence>
<accession>A0A1F7L0F5</accession>
<evidence type="ECO:0000256" key="6">
    <source>
        <dbReference type="SAM" id="Phobius"/>
    </source>
</evidence>
<keyword evidence="3" id="KW-0133">Cell shape</keyword>
<organism evidence="7 8">
    <name type="scientific">Candidatus Roizmanbacteria bacterium RIFOXYD1_FULL_38_12</name>
    <dbReference type="NCBI Taxonomy" id="1802093"/>
    <lineage>
        <taxon>Bacteria</taxon>
        <taxon>Candidatus Roizmaniibacteriota</taxon>
    </lineage>
</organism>
<evidence type="ECO:0000256" key="4">
    <source>
        <dbReference type="ARBA" id="ARBA00022989"/>
    </source>
</evidence>
<feature type="transmembrane region" description="Helical" evidence="6">
    <location>
        <begin position="142"/>
        <end position="159"/>
    </location>
</feature>
<dbReference type="GO" id="GO:0051301">
    <property type="term" value="P:cell division"/>
    <property type="evidence" value="ECO:0007669"/>
    <property type="project" value="InterPro"/>
</dbReference>
<reference evidence="7 8" key="1">
    <citation type="journal article" date="2016" name="Nat. Commun.">
        <title>Thousands of microbial genomes shed light on interconnected biogeochemical processes in an aquifer system.</title>
        <authorList>
            <person name="Anantharaman K."/>
            <person name="Brown C.T."/>
            <person name="Hug L.A."/>
            <person name="Sharon I."/>
            <person name="Castelle C.J."/>
            <person name="Probst A.J."/>
            <person name="Thomas B.C."/>
            <person name="Singh A."/>
            <person name="Wilkins M.J."/>
            <person name="Karaoz U."/>
            <person name="Brodie E.L."/>
            <person name="Williams K.H."/>
            <person name="Hubbard S.S."/>
            <person name="Banfield J.F."/>
        </authorList>
    </citation>
    <scope>NUCLEOTIDE SEQUENCE [LARGE SCALE GENOMIC DNA]</scope>
</reference>
<dbReference type="GO" id="GO:0032153">
    <property type="term" value="C:cell division site"/>
    <property type="evidence" value="ECO:0007669"/>
    <property type="project" value="TreeGrafter"/>
</dbReference>
<dbReference type="Proteomes" id="UP000177050">
    <property type="component" value="Unassembled WGS sequence"/>
</dbReference>
<keyword evidence="5 6" id="KW-0472">Membrane</keyword>
<dbReference type="AlphaFoldDB" id="A0A1F7L0F5"/>
<comment type="caution">
    <text evidence="7">The sequence shown here is derived from an EMBL/GenBank/DDBJ whole genome shotgun (WGS) entry which is preliminary data.</text>
</comment>
<dbReference type="GO" id="GO:0015648">
    <property type="term" value="F:lipid-linked peptidoglycan transporter activity"/>
    <property type="evidence" value="ECO:0007669"/>
    <property type="project" value="TreeGrafter"/>
</dbReference>
<evidence type="ECO:0000256" key="3">
    <source>
        <dbReference type="ARBA" id="ARBA00022960"/>
    </source>
</evidence>
<feature type="transmembrane region" description="Helical" evidence="6">
    <location>
        <begin position="87"/>
        <end position="106"/>
    </location>
</feature>
<dbReference type="Pfam" id="PF01098">
    <property type="entry name" value="FTSW_RODA_SPOVE"/>
    <property type="match status" value="1"/>
</dbReference>
<name>A0A1F7L0F5_9BACT</name>
<feature type="transmembrane region" description="Helical" evidence="6">
    <location>
        <begin position="321"/>
        <end position="343"/>
    </location>
</feature>
<feature type="transmembrane region" description="Helical" evidence="6">
    <location>
        <begin position="293"/>
        <end position="315"/>
    </location>
</feature>
<keyword evidence="2 6" id="KW-0812">Transmembrane</keyword>
<evidence type="ECO:0000313" key="8">
    <source>
        <dbReference type="Proteomes" id="UP000177050"/>
    </source>
</evidence>
<dbReference type="GO" id="GO:0005886">
    <property type="term" value="C:plasma membrane"/>
    <property type="evidence" value="ECO:0007669"/>
    <property type="project" value="TreeGrafter"/>
</dbReference>
<feature type="transmembrane region" description="Helical" evidence="6">
    <location>
        <begin position="253"/>
        <end position="273"/>
    </location>
</feature>
<dbReference type="EMBL" id="MGBR01000001">
    <property type="protein sequence ID" value="OGK73534.1"/>
    <property type="molecule type" value="Genomic_DNA"/>
</dbReference>
<evidence type="ECO:0008006" key="9">
    <source>
        <dbReference type="Google" id="ProtNLM"/>
    </source>
</evidence>
<protein>
    <recommendedName>
        <fullName evidence="9">Rod shape-determining protein RodA</fullName>
    </recommendedName>
</protein>
<comment type="subcellular location">
    <subcellularLocation>
        <location evidence="1">Membrane</location>
        <topology evidence="1">Multi-pass membrane protein</topology>
    </subcellularLocation>
</comment>
<evidence type="ECO:0000256" key="2">
    <source>
        <dbReference type="ARBA" id="ARBA00022692"/>
    </source>
</evidence>